<dbReference type="PANTHER" id="PTHR34385">
    <property type="entry name" value="D-ALANYL-D-ALANINE CARBOXYPEPTIDASE"/>
    <property type="match status" value="1"/>
</dbReference>
<accession>A0A840EU55</accession>
<dbReference type="SUPFAM" id="SSF55166">
    <property type="entry name" value="Hedgehog/DD-peptidase"/>
    <property type="match status" value="1"/>
</dbReference>
<keyword evidence="2" id="KW-0645">Protease</keyword>
<feature type="domain" description="D-alanyl-D-alanine carboxypeptidase-like core" evidence="1">
    <location>
        <begin position="48"/>
        <end position="191"/>
    </location>
</feature>
<dbReference type="CDD" id="cd14847">
    <property type="entry name" value="DD-carboxypeptidase_like"/>
    <property type="match status" value="1"/>
</dbReference>
<protein>
    <submittedName>
        <fullName evidence="2">LAS superfamily LD-carboxypeptidase LdcB</fullName>
    </submittedName>
</protein>
<gene>
    <name evidence="2" type="ORF">GGR32_001287</name>
</gene>
<dbReference type="InterPro" id="IPR052179">
    <property type="entry name" value="DD-CPase-like"/>
</dbReference>
<dbReference type="InterPro" id="IPR003709">
    <property type="entry name" value="VanY-like_core_dom"/>
</dbReference>
<dbReference type="InterPro" id="IPR009045">
    <property type="entry name" value="Zn_M74/Hedgehog-like"/>
</dbReference>
<sequence length="241" mass="28147">MKRRNFIKQSAKAIAFCMVPLPEFTYQKAYTQAQLLGKNNSLILNKSIVQKETYNAFLSLKNAAAKENINPQIVSGYRSYLRQQQIWNRKYNRYKAKGLSETAIIKNITQYSTFPGTSRHHWGTDIDIIDANAKRPKNLLLTENYYEDGPYNNLRLWMEEHAATYGFIMTYPNLTDRPGFLHEPWHFSYAPTAKKMLHQYTKLPLNNLLKNKKVLGADFFVENELPTYLKNYVLGIHKELL</sequence>
<dbReference type="RefSeq" id="WP_183477349.1">
    <property type="nucleotide sequence ID" value="NZ_JACIFO010000004.1"/>
</dbReference>
<evidence type="ECO:0000259" key="1">
    <source>
        <dbReference type="Pfam" id="PF02557"/>
    </source>
</evidence>
<name>A0A840EU55_9FLAO</name>
<dbReference type="GO" id="GO:0006508">
    <property type="term" value="P:proteolysis"/>
    <property type="evidence" value="ECO:0007669"/>
    <property type="project" value="InterPro"/>
</dbReference>
<dbReference type="Proteomes" id="UP000553034">
    <property type="component" value="Unassembled WGS sequence"/>
</dbReference>
<evidence type="ECO:0000313" key="2">
    <source>
        <dbReference type="EMBL" id="MBB4118996.1"/>
    </source>
</evidence>
<keyword evidence="2" id="KW-0378">Hydrolase</keyword>
<dbReference type="GO" id="GO:0004180">
    <property type="term" value="F:carboxypeptidase activity"/>
    <property type="evidence" value="ECO:0007669"/>
    <property type="project" value="UniProtKB-KW"/>
</dbReference>
<comment type="caution">
    <text evidence="2">The sequence shown here is derived from an EMBL/GenBank/DDBJ whole genome shotgun (WGS) entry which is preliminary data.</text>
</comment>
<keyword evidence="3" id="KW-1185">Reference proteome</keyword>
<keyword evidence="2" id="KW-0121">Carboxypeptidase</keyword>
<dbReference type="PANTHER" id="PTHR34385:SF1">
    <property type="entry name" value="PEPTIDOGLYCAN L-ALANYL-D-GLUTAMATE ENDOPEPTIDASE CWLK"/>
    <property type="match status" value="1"/>
</dbReference>
<dbReference type="Pfam" id="PF02557">
    <property type="entry name" value="VanY"/>
    <property type="match status" value="1"/>
</dbReference>
<proteinExistence type="predicted"/>
<evidence type="ECO:0000313" key="3">
    <source>
        <dbReference type="Proteomes" id="UP000553034"/>
    </source>
</evidence>
<dbReference type="EMBL" id="JACIFO010000004">
    <property type="protein sequence ID" value="MBB4118996.1"/>
    <property type="molecule type" value="Genomic_DNA"/>
</dbReference>
<dbReference type="AlphaFoldDB" id="A0A840EU55"/>
<dbReference type="Gene3D" id="3.30.1380.10">
    <property type="match status" value="1"/>
</dbReference>
<reference evidence="2 3" key="1">
    <citation type="submission" date="2020-08" db="EMBL/GenBank/DDBJ databases">
        <title>Genomic Encyclopedia of Type Strains, Phase IV (KMG-IV): sequencing the most valuable type-strain genomes for metagenomic binning, comparative biology and taxonomic classification.</title>
        <authorList>
            <person name="Goeker M."/>
        </authorList>
    </citation>
    <scope>NUCLEOTIDE SEQUENCE [LARGE SCALE GENOMIC DNA]</scope>
    <source>
        <strain evidence="2 3">DSM 29568</strain>
    </source>
</reference>
<organism evidence="2 3">
    <name type="scientific">Mesonia hippocampi</name>
    <dbReference type="NCBI Taxonomy" id="1628250"/>
    <lineage>
        <taxon>Bacteria</taxon>
        <taxon>Pseudomonadati</taxon>
        <taxon>Bacteroidota</taxon>
        <taxon>Flavobacteriia</taxon>
        <taxon>Flavobacteriales</taxon>
        <taxon>Flavobacteriaceae</taxon>
        <taxon>Mesonia</taxon>
    </lineage>
</organism>